<evidence type="ECO:0000313" key="3">
    <source>
        <dbReference type="Proteomes" id="UP001596116"/>
    </source>
</evidence>
<keyword evidence="1" id="KW-0732">Signal</keyword>
<reference evidence="2 3" key="1">
    <citation type="submission" date="2024-09" db="EMBL/GenBank/DDBJ databases">
        <authorList>
            <person name="Zhang Z.-H."/>
        </authorList>
    </citation>
    <scope>NUCLEOTIDE SEQUENCE [LARGE SCALE GENOMIC DNA]</scope>
    <source>
        <strain evidence="2 3">HHTR114</strain>
    </source>
</reference>
<feature type="signal peptide" evidence="1">
    <location>
        <begin position="1"/>
        <end position="19"/>
    </location>
</feature>
<dbReference type="EMBL" id="JBHPON010000002">
    <property type="protein sequence ID" value="MFC6036667.1"/>
    <property type="molecule type" value="Genomic_DNA"/>
</dbReference>
<evidence type="ECO:0000256" key="1">
    <source>
        <dbReference type="SAM" id="SignalP"/>
    </source>
</evidence>
<dbReference type="Proteomes" id="UP001596116">
    <property type="component" value="Unassembled WGS sequence"/>
</dbReference>
<gene>
    <name evidence="2" type="ORF">ACFMB1_14000</name>
</gene>
<organism evidence="2 3">
    <name type="scientific">Hyphococcus aureus</name>
    <dbReference type="NCBI Taxonomy" id="2666033"/>
    <lineage>
        <taxon>Bacteria</taxon>
        <taxon>Pseudomonadati</taxon>
        <taxon>Pseudomonadota</taxon>
        <taxon>Alphaproteobacteria</taxon>
        <taxon>Parvularculales</taxon>
        <taxon>Parvularculaceae</taxon>
        <taxon>Hyphococcus</taxon>
    </lineage>
</organism>
<accession>A0ABW1L2M2</accession>
<name>A0ABW1L2M2_9PROT</name>
<feature type="chain" id="PRO_5046321558" description="DUF1579 domain-containing protein" evidence="1">
    <location>
        <begin position="20"/>
        <end position="192"/>
    </location>
</feature>
<proteinExistence type="predicted"/>
<keyword evidence="3" id="KW-1185">Reference proteome</keyword>
<evidence type="ECO:0008006" key="4">
    <source>
        <dbReference type="Google" id="ProtNLM"/>
    </source>
</evidence>
<protein>
    <recommendedName>
        <fullName evidence="4">DUF1579 domain-containing protein</fullName>
    </recommendedName>
</protein>
<dbReference type="RefSeq" id="WP_379882091.1">
    <property type="nucleotide sequence ID" value="NZ_JBHPON010000002.1"/>
</dbReference>
<sequence>MRKVLTRLAALLVTSSAMAQEVAPPERCEYGEPHASAPAELSQFGFLIGDYKITLHAWQGDKWSPPQPGVTARWNGYYGLGGMAIVDEWFHPDPAQQADSPRGINVRMYDPEAEEWDMMWVATGAHQVQDLRAKVIDGVLTMWQVYPERPDFRAEFEVTDPDHWARIAYTLGEDGEWVKTFKLAATRIPCSE</sequence>
<evidence type="ECO:0000313" key="2">
    <source>
        <dbReference type="EMBL" id="MFC6036667.1"/>
    </source>
</evidence>
<comment type="caution">
    <text evidence="2">The sequence shown here is derived from an EMBL/GenBank/DDBJ whole genome shotgun (WGS) entry which is preliminary data.</text>
</comment>